<evidence type="ECO:0000259" key="3">
    <source>
        <dbReference type="PROSITE" id="PS50158"/>
    </source>
</evidence>
<dbReference type="Proteomes" id="UP001341840">
    <property type="component" value="Unassembled WGS sequence"/>
</dbReference>
<dbReference type="InterPro" id="IPR036875">
    <property type="entry name" value="Znf_CCHC_sf"/>
</dbReference>
<comment type="caution">
    <text evidence="4">The sequence shown here is derived from an EMBL/GenBank/DDBJ whole genome shotgun (WGS) entry which is preliminary data.</text>
</comment>
<evidence type="ECO:0000256" key="2">
    <source>
        <dbReference type="SAM" id="MobiDB-lite"/>
    </source>
</evidence>
<dbReference type="EMBL" id="JASCZI010183903">
    <property type="protein sequence ID" value="MED6189790.1"/>
    <property type="molecule type" value="Genomic_DNA"/>
</dbReference>
<gene>
    <name evidence="4" type="ORF">PIB30_099451</name>
</gene>
<accession>A0ABU6WXV7</accession>
<protein>
    <recommendedName>
        <fullName evidence="3">CCHC-type domain-containing protein</fullName>
    </recommendedName>
</protein>
<dbReference type="PROSITE" id="PS50158">
    <property type="entry name" value="ZF_CCHC"/>
    <property type="match status" value="1"/>
</dbReference>
<keyword evidence="1" id="KW-0863">Zinc-finger</keyword>
<keyword evidence="5" id="KW-1185">Reference proteome</keyword>
<reference evidence="4 5" key="1">
    <citation type="journal article" date="2023" name="Plants (Basel)">
        <title>Bridging the Gap: Combining Genomics and Transcriptomics Approaches to Understand Stylosanthes scabra, an Orphan Legume from the Brazilian Caatinga.</title>
        <authorList>
            <person name="Ferreira-Neto J.R.C."/>
            <person name="da Silva M.D."/>
            <person name="Binneck E."/>
            <person name="de Melo N.F."/>
            <person name="da Silva R.H."/>
            <person name="de Melo A.L.T.M."/>
            <person name="Pandolfi V."/>
            <person name="Bustamante F.O."/>
            <person name="Brasileiro-Vidal A.C."/>
            <person name="Benko-Iseppon A.M."/>
        </authorList>
    </citation>
    <scope>NUCLEOTIDE SEQUENCE [LARGE SCALE GENOMIC DNA]</scope>
    <source>
        <tissue evidence="4">Leaves</tissue>
    </source>
</reference>
<name>A0ABU6WXV7_9FABA</name>
<dbReference type="InterPro" id="IPR001878">
    <property type="entry name" value="Znf_CCHC"/>
</dbReference>
<evidence type="ECO:0000313" key="4">
    <source>
        <dbReference type="EMBL" id="MED6189790.1"/>
    </source>
</evidence>
<feature type="region of interest" description="Disordered" evidence="2">
    <location>
        <begin position="134"/>
        <end position="167"/>
    </location>
</feature>
<feature type="domain" description="CCHC-type" evidence="3">
    <location>
        <begin position="129"/>
        <end position="145"/>
    </location>
</feature>
<evidence type="ECO:0000256" key="1">
    <source>
        <dbReference type="PROSITE-ProRule" id="PRU00047"/>
    </source>
</evidence>
<evidence type="ECO:0000313" key="5">
    <source>
        <dbReference type="Proteomes" id="UP001341840"/>
    </source>
</evidence>
<feature type="compositionally biased region" description="Acidic residues" evidence="2">
    <location>
        <begin position="89"/>
        <end position="99"/>
    </location>
</feature>
<dbReference type="SUPFAM" id="SSF57756">
    <property type="entry name" value="Retrovirus zinc finger-like domains"/>
    <property type="match status" value="1"/>
</dbReference>
<dbReference type="SMART" id="SM00343">
    <property type="entry name" value="ZnF_C2HC"/>
    <property type="match status" value="1"/>
</dbReference>
<proteinExistence type="predicted"/>
<organism evidence="4 5">
    <name type="scientific">Stylosanthes scabra</name>
    <dbReference type="NCBI Taxonomy" id="79078"/>
    <lineage>
        <taxon>Eukaryota</taxon>
        <taxon>Viridiplantae</taxon>
        <taxon>Streptophyta</taxon>
        <taxon>Embryophyta</taxon>
        <taxon>Tracheophyta</taxon>
        <taxon>Spermatophyta</taxon>
        <taxon>Magnoliopsida</taxon>
        <taxon>eudicotyledons</taxon>
        <taxon>Gunneridae</taxon>
        <taxon>Pentapetalae</taxon>
        <taxon>rosids</taxon>
        <taxon>fabids</taxon>
        <taxon>Fabales</taxon>
        <taxon>Fabaceae</taxon>
        <taxon>Papilionoideae</taxon>
        <taxon>50 kb inversion clade</taxon>
        <taxon>dalbergioids sensu lato</taxon>
        <taxon>Dalbergieae</taxon>
        <taxon>Pterocarpus clade</taxon>
        <taxon>Stylosanthes</taxon>
    </lineage>
</organism>
<feature type="region of interest" description="Disordered" evidence="2">
    <location>
        <begin position="78"/>
        <end position="99"/>
    </location>
</feature>
<keyword evidence="1" id="KW-0862">Zinc</keyword>
<keyword evidence="1" id="KW-0479">Metal-binding</keyword>
<sequence>MKEEEKIEDALERFSKVFNGLNMLGKKFSEKEIMSKWNAKVSAIQEGRNYDQLTFDQLRGNLLTYEMTILDTQGGENKKKSLALKASSQEEDSDENENQDEEFALLLKRFNKFAKRKNFNFKSKNKAPKCYECGEVGHNKPNCPKLQKGEKDKKSKKKQKAYISWENEDETSLNPMMTKSQIFA</sequence>
<dbReference type="Gene3D" id="4.10.60.10">
    <property type="entry name" value="Zinc finger, CCHC-type"/>
    <property type="match status" value="1"/>
</dbReference>